<dbReference type="InterPro" id="IPR044567">
    <property type="entry name" value="CLSY/DRD1"/>
</dbReference>
<name>A0AAV9LW96_9SOLN</name>
<dbReference type="GO" id="GO:0005524">
    <property type="term" value="F:ATP binding"/>
    <property type="evidence" value="ECO:0007669"/>
    <property type="project" value="UniProtKB-KW"/>
</dbReference>
<protein>
    <submittedName>
        <fullName evidence="6">Uncharacterized protein</fullName>
    </submittedName>
</protein>
<evidence type="ECO:0000256" key="1">
    <source>
        <dbReference type="ARBA" id="ARBA00004123"/>
    </source>
</evidence>
<evidence type="ECO:0000256" key="4">
    <source>
        <dbReference type="ARBA" id="ARBA00022840"/>
    </source>
</evidence>
<keyword evidence="4" id="KW-0067">ATP-binding</keyword>
<comment type="caution">
    <text evidence="6">The sequence shown here is derived from an EMBL/GenBank/DDBJ whole genome shotgun (WGS) entry which is preliminary data.</text>
</comment>
<evidence type="ECO:0000313" key="7">
    <source>
        <dbReference type="Proteomes" id="UP001311915"/>
    </source>
</evidence>
<comment type="subcellular location">
    <subcellularLocation>
        <location evidence="1">Nucleus</location>
    </subcellularLocation>
</comment>
<keyword evidence="5" id="KW-0539">Nucleus</keyword>
<accession>A0AAV9LW96</accession>
<sequence>MYPHRRGGFEFMWNNIAGDINLERLRKPLSESKGGCIISPPPVEFQKWAVDIPFHNLNNKDFSLKEDEGIVGVFHHLSDYAKKKFTPYSVLGISYDLFRILTGENGEGYAKEIREILLKFPGLLFLEGGHTARNEHNLKHILMSVTLFQNNIKEMYTLCVVSPKFDTDLEQKWASLSNSIDKNV</sequence>
<proteinExistence type="predicted"/>
<reference evidence="6 7" key="1">
    <citation type="submission" date="2023-10" db="EMBL/GenBank/DDBJ databases">
        <title>Genome-Wide Identification Analysis in wild type Solanum Pinnatisectum Reveals Some Genes Defensing Phytophthora Infestans.</title>
        <authorList>
            <person name="Sun C."/>
        </authorList>
    </citation>
    <scope>NUCLEOTIDE SEQUENCE [LARGE SCALE GENOMIC DNA]</scope>
    <source>
        <strain evidence="6">LQN</strain>
        <tissue evidence="6">Leaf</tissue>
    </source>
</reference>
<dbReference type="AlphaFoldDB" id="A0AAV9LW96"/>
<keyword evidence="2" id="KW-0547">Nucleotide-binding</keyword>
<keyword evidence="7" id="KW-1185">Reference proteome</keyword>
<dbReference type="PANTHER" id="PTHR45821:SF24">
    <property type="entry name" value="HELICASE C-TERMINAL DOMAIN-CONTAINING PROTEIN"/>
    <property type="match status" value="1"/>
</dbReference>
<evidence type="ECO:0000313" key="6">
    <source>
        <dbReference type="EMBL" id="KAK4729996.1"/>
    </source>
</evidence>
<evidence type="ECO:0000256" key="5">
    <source>
        <dbReference type="ARBA" id="ARBA00023242"/>
    </source>
</evidence>
<keyword evidence="3" id="KW-0378">Hydrolase</keyword>
<evidence type="ECO:0000256" key="2">
    <source>
        <dbReference type="ARBA" id="ARBA00022741"/>
    </source>
</evidence>
<dbReference type="EMBL" id="JAWPEI010000004">
    <property type="protein sequence ID" value="KAK4729996.1"/>
    <property type="molecule type" value="Genomic_DNA"/>
</dbReference>
<dbReference type="Proteomes" id="UP001311915">
    <property type="component" value="Unassembled WGS sequence"/>
</dbReference>
<organism evidence="6 7">
    <name type="scientific">Solanum pinnatisectum</name>
    <name type="common">tansyleaf nightshade</name>
    <dbReference type="NCBI Taxonomy" id="50273"/>
    <lineage>
        <taxon>Eukaryota</taxon>
        <taxon>Viridiplantae</taxon>
        <taxon>Streptophyta</taxon>
        <taxon>Embryophyta</taxon>
        <taxon>Tracheophyta</taxon>
        <taxon>Spermatophyta</taxon>
        <taxon>Magnoliopsida</taxon>
        <taxon>eudicotyledons</taxon>
        <taxon>Gunneridae</taxon>
        <taxon>Pentapetalae</taxon>
        <taxon>asterids</taxon>
        <taxon>lamiids</taxon>
        <taxon>Solanales</taxon>
        <taxon>Solanaceae</taxon>
        <taxon>Solanoideae</taxon>
        <taxon>Solaneae</taxon>
        <taxon>Solanum</taxon>
    </lineage>
</organism>
<dbReference type="PANTHER" id="PTHR45821">
    <property type="entry name" value="SNF2 DOMAIN-CONTAINING PROTEIN CLASSY 2-RELATED"/>
    <property type="match status" value="1"/>
</dbReference>
<dbReference type="GO" id="GO:0004386">
    <property type="term" value="F:helicase activity"/>
    <property type="evidence" value="ECO:0007669"/>
    <property type="project" value="UniProtKB-KW"/>
</dbReference>
<keyword evidence="3" id="KW-0347">Helicase</keyword>
<dbReference type="GO" id="GO:0005634">
    <property type="term" value="C:nucleus"/>
    <property type="evidence" value="ECO:0007669"/>
    <property type="project" value="UniProtKB-SubCell"/>
</dbReference>
<gene>
    <name evidence="6" type="ORF">R3W88_022984</name>
</gene>
<dbReference type="GO" id="GO:0080188">
    <property type="term" value="P:gene silencing by siRNA-directed DNA methylation"/>
    <property type="evidence" value="ECO:0007669"/>
    <property type="project" value="InterPro"/>
</dbReference>
<evidence type="ECO:0000256" key="3">
    <source>
        <dbReference type="ARBA" id="ARBA00022806"/>
    </source>
</evidence>